<dbReference type="RefSeq" id="XP_005759997.1">
    <property type="nucleotide sequence ID" value="XM_005759940.1"/>
</dbReference>
<dbReference type="KEGG" id="ehx:EMIHUDRAFT_453346"/>
<proteinExistence type="predicted"/>
<keyword evidence="3" id="KW-1185">Reference proteome</keyword>
<dbReference type="OMA" id="CARPWEA"/>
<feature type="region of interest" description="Disordered" evidence="1">
    <location>
        <begin position="46"/>
        <end position="66"/>
    </location>
</feature>
<evidence type="ECO:0008006" key="4">
    <source>
        <dbReference type="Google" id="ProtNLM"/>
    </source>
</evidence>
<accession>A0A0D3I8I3</accession>
<evidence type="ECO:0000313" key="3">
    <source>
        <dbReference type="Proteomes" id="UP000013827"/>
    </source>
</evidence>
<dbReference type="PaxDb" id="2903-EOD07568"/>
<dbReference type="Pfam" id="PF11957">
    <property type="entry name" value="efThoc1"/>
    <property type="match status" value="2"/>
</dbReference>
<dbReference type="Proteomes" id="UP000013827">
    <property type="component" value="Unassembled WGS sequence"/>
</dbReference>
<dbReference type="EnsemblProtists" id="EOD07568">
    <property type="protein sequence ID" value="EOD07568"/>
    <property type="gene ID" value="EMIHUDRAFT_453346"/>
</dbReference>
<feature type="compositionally biased region" description="Low complexity" evidence="1">
    <location>
        <begin position="46"/>
        <end position="64"/>
    </location>
</feature>
<dbReference type="GeneID" id="17253718"/>
<reference evidence="3" key="1">
    <citation type="journal article" date="2013" name="Nature">
        <title>Pan genome of the phytoplankton Emiliania underpins its global distribution.</title>
        <authorList>
            <person name="Read B.A."/>
            <person name="Kegel J."/>
            <person name="Klute M.J."/>
            <person name="Kuo A."/>
            <person name="Lefebvre S.C."/>
            <person name="Maumus F."/>
            <person name="Mayer C."/>
            <person name="Miller J."/>
            <person name="Monier A."/>
            <person name="Salamov A."/>
            <person name="Young J."/>
            <person name="Aguilar M."/>
            <person name="Claverie J.M."/>
            <person name="Frickenhaus S."/>
            <person name="Gonzalez K."/>
            <person name="Herman E.K."/>
            <person name="Lin Y.C."/>
            <person name="Napier J."/>
            <person name="Ogata H."/>
            <person name="Sarno A.F."/>
            <person name="Shmutz J."/>
            <person name="Schroeder D."/>
            <person name="de Vargas C."/>
            <person name="Verret F."/>
            <person name="von Dassow P."/>
            <person name="Valentin K."/>
            <person name="Van de Peer Y."/>
            <person name="Wheeler G."/>
            <person name="Dacks J.B."/>
            <person name="Delwiche C.F."/>
            <person name="Dyhrman S.T."/>
            <person name="Glockner G."/>
            <person name="John U."/>
            <person name="Richards T."/>
            <person name="Worden A.Z."/>
            <person name="Zhang X."/>
            <person name="Grigoriev I.V."/>
            <person name="Allen A.E."/>
            <person name="Bidle K."/>
            <person name="Borodovsky M."/>
            <person name="Bowler C."/>
            <person name="Brownlee C."/>
            <person name="Cock J.M."/>
            <person name="Elias M."/>
            <person name="Gladyshev V.N."/>
            <person name="Groth M."/>
            <person name="Guda C."/>
            <person name="Hadaegh A."/>
            <person name="Iglesias-Rodriguez M.D."/>
            <person name="Jenkins J."/>
            <person name="Jones B.M."/>
            <person name="Lawson T."/>
            <person name="Leese F."/>
            <person name="Lindquist E."/>
            <person name="Lobanov A."/>
            <person name="Lomsadze A."/>
            <person name="Malik S.B."/>
            <person name="Marsh M.E."/>
            <person name="Mackinder L."/>
            <person name="Mock T."/>
            <person name="Mueller-Roeber B."/>
            <person name="Pagarete A."/>
            <person name="Parker M."/>
            <person name="Probert I."/>
            <person name="Quesneville H."/>
            <person name="Raines C."/>
            <person name="Rensing S.A."/>
            <person name="Riano-Pachon D.M."/>
            <person name="Richier S."/>
            <person name="Rokitta S."/>
            <person name="Shiraiwa Y."/>
            <person name="Soanes D.M."/>
            <person name="van der Giezen M."/>
            <person name="Wahlund T.M."/>
            <person name="Williams B."/>
            <person name="Wilson W."/>
            <person name="Wolfe G."/>
            <person name="Wurch L.L."/>
        </authorList>
    </citation>
    <scope>NUCLEOTIDE SEQUENCE</scope>
</reference>
<organism evidence="2 3">
    <name type="scientific">Emiliania huxleyi (strain CCMP1516)</name>
    <dbReference type="NCBI Taxonomy" id="280463"/>
    <lineage>
        <taxon>Eukaryota</taxon>
        <taxon>Haptista</taxon>
        <taxon>Haptophyta</taxon>
        <taxon>Prymnesiophyceae</taxon>
        <taxon>Isochrysidales</taxon>
        <taxon>Noelaerhabdaceae</taxon>
        <taxon>Emiliania</taxon>
    </lineage>
</organism>
<dbReference type="GO" id="GO:0006406">
    <property type="term" value="P:mRNA export from nucleus"/>
    <property type="evidence" value="ECO:0007669"/>
    <property type="project" value="TreeGrafter"/>
</dbReference>
<dbReference type="PANTHER" id="PTHR13265:SF0">
    <property type="entry name" value="HPR1"/>
    <property type="match status" value="1"/>
</dbReference>
<sequence length="468" mass="49500">MSGDNFAAAQSRLASVLEEGVRADGLAGAAFVDSVVAAVRGAGASSGEAATSGAEGANGAAAKAEPLDAEERGTLELSMRIFLERKSSAGAAGALVVALIDRSIELATARAADLNTPFALMEDLFDSQVISESEALFPQIEQRGAALAKLMRSTNNRAKLTFIRTCNELLRRLSKSKNTNFCGRVLLLMAYMLPLSERSGVNLKGAMAPSDLELQPDEAADDKQEGSAAEDGSLYASFWGLQAAFADPAAAVKPESWATLVSRLETVLQEAAEKLRARAFELFAGIAPNGPLFAAALERLLVRERHWLEWKRDGCAAFDRAATEAESAPLAAGGAKKRRSGAAARAGGKRQQLGNSELSRLWNLGDNSLASIAAEGNKQAVPSLSAYLQPLVEQLDPEAGIEKEYLLTNDKVWMWKALRLMSKKDVSLLGKISAQGGSMEAAVNHFVEKQKGNAGGEEGGEATAMETE</sequence>
<dbReference type="HOGENOM" id="CLU_584536_0_0_1"/>
<dbReference type="AlphaFoldDB" id="A0A0D3I8I3"/>
<name>A0A0D3I8I3_EMIH1</name>
<dbReference type="InterPro" id="IPR021861">
    <property type="entry name" value="THO_THOC1"/>
</dbReference>
<evidence type="ECO:0000313" key="2">
    <source>
        <dbReference type="EnsemblProtists" id="EOD07568"/>
    </source>
</evidence>
<reference evidence="2" key="2">
    <citation type="submission" date="2024-10" db="UniProtKB">
        <authorList>
            <consortium name="EnsemblProtists"/>
        </authorList>
    </citation>
    <scope>IDENTIFICATION</scope>
</reference>
<feature type="region of interest" description="Disordered" evidence="1">
    <location>
        <begin position="329"/>
        <end position="349"/>
    </location>
</feature>
<dbReference type="GO" id="GO:0000445">
    <property type="term" value="C:THO complex part of transcription export complex"/>
    <property type="evidence" value="ECO:0007669"/>
    <property type="project" value="TreeGrafter"/>
</dbReference>
<evidence type="ECO:0000256" key="1">
    <source>
        <dbReference type="SAM" id="MobiDB-lite"/>
    </source>
</evidence>
<dbReference type="eggNOG" id="KOG2491">
    <property type="taxonomic scope" value="Eukaryota"/>
</dbReference>
<dbReference type="PANTHER" id="PTHR13265">
    <property type="entry name" value="THO COMPLEX SUBUNIT 1"/>
    <property type="match status" value="1"/>
</dbReference>
<protein>
    <recommendedName>
        <fullName evidence="4">THO complex subunit 1</fullName>
    </recommendedName>
</protein>
<dbReference type="STRING" id="2903.R1BCY2"/>